<dbReference type="EMBL" id="VJMH01000387">
    <property type="protein sequence ID" value="KAF0716566.1"/>
    <property type="molecule type" value="Genomic_DNA"/>
</dbReference>
<sequence>MVRLIAAAALASIALARDLSVYDDGHFNVLDHVQDYESAREDAPVVIEEQWFESQLLDHTDAANKATWKQRYFFSDQFYGGAGSPVFLYVNGENVAANTTVVSTGLFLNELAKKHKALVVSLEHRYYGKSQPRPDFTTANLKYLRAEQALADIATFQDYFVAARNLTKASKWVAFGGSYPGMLAAWVKAVYPTRFAGSVASSAPIQAKVDFFEYADVVSEGLRYFGKDACVDTVRSALEELHRLLSSPSAADAATLKALFNPCGAFKNDDDRFVLERSVYSKFQNIAQSNDNAKFKLADVCLAFAELGLTPVQKLSKLFNKTVANGVCADNDYTGYFDDLKNATEISTKSISRQWSYQTCAEFGFGQASSRAKGVFGALKYVTVERNTLNKCAEAYGITTVAENVAATNQKYGGWSIDVANVVFPTGTIDPWAALAPSNATGVVNPTSEVVDIEGTSHCRDMYSRKPTDSGHLVWAHQRIEAAVDGFLRNKC</sequence>
<evidence type="ECO:0000256" key="1">
    <source>
        <dbReference type="ARBA" id="ARBA00011079"/>
    </source>
</evidence>
<dbReference type="GO" id="GO:0006508">
    <property type="term" value="P:proteolysis"/>
    <property type="evidence" value="ECO:0007669"/>
    <property type="project" value="UniProtKB-KW"/>
</dbReference>
<dbReference type="GO" id="GO:0070008">
    <property type="term" value="F:serine-type exopeptidase activity"/>
    <property type="evidence" value="ECO:0007669"/>
    <property type="project" value="InterPro"/>
</dbReference>
<dbReference type="GO" id="GO:0008239">
    <property type="term" value="F:dipeptidyl-peptidase activity"/>
    <property type="evidence" value="ECO:0007669"/>
    <property type="project" value="TreeGrafter"/>
</dbReference>
<dbReference type="AlphaFoldDB" id="A0A485KDY7"/>
<keyword evidence="9" id="KW-1185">Reference proteome</keyword>
<keyword evidence="2" id="KW-0645">Protease</keyword>
<dbReference type="OrthoDB" id="1735038at2759"/>
<evidence type="ECO:0000256" key="2">
    <source>
        <dbReference type="ARBA" id="ARBA00022670"/>
    </source>
</evidence>
<dbReference type="InterPro" id="IPR008758">
    <property type="entry name" value="Peptidase_S28"/>
</dbReference>
<evidence type="ECO:0000256" key="5">
    <source>
        <dbReference type="ARBA" id="ARBA00023180"/>
    </source>
</evidence>
<name>A0A485KDY7_9STRA</name>
<keyword evidence="3 6" id="KW-0732">Signal</keyword>
<evidence type="ECO:0000313" key="8">
    <source>
        <dbReference type="EMBL" id="VFT79967.1"/>
    </source>
</evidence>
<keyword evidence="4" id="KW-0378">Hydrolase</keyword>
<reference evidence="7" key="2">
    <citation type="submission" date="2019-06" db="EMBL/GenBank/DDBJ databases">
        <title>Genomics analysis of Aphanomyces spp. identifies a new class of oomycete effector associated with host adaptation.</title>
        <authorList>
            <person name="Gaulin E."/>
        </authorList>
    </citation>
    <scope>NUCLEOTIDE SEQUENCE</scope>
    <source>
        <strain evidence="7">CBS 578.67</strain>
    </source>
</reference>
<dbReference type="Gene3D" id="3.40.50.1820">
    <property type="entry name" value="alpha/beta hydrolase"/>
    <property type="match status" value="1"/>
</dbReference>
<accession>A0A485KDY7</accession>
<feature type="chain" id="PRO_5036355394" evidence="6">
    <location>
        <begin position="17"/>
        <end position="492"/>
    </location>
</feature>
<keyword evidence="5" id="KW-0325">Glycoprotein</keyword>
<dbReference type="Gene3D" id="1.20.120.980">
    <property type="entry name" value="Serine carboxypeptidase S28, SKS domain"/>
    <property type="match status" value="1"/>
</dbReference>
<protein>
    <submittedName>
        <fullName evidence="8">Aste57867_2777 protein</fullName>
    </submittedName>
</protein>
<gene>
    <name evidence="8" type="primary">Aste57867_2777</name>
    <name evidence="7" type="ORF">As57867_002770</name>
    <name evidence="8" type="ORF">ASTE57867_2777</name>
</gene>
<dbReference type="SUPFAM" id="SSF53474">
    <property type="entry name" value="alpha/beta-Hydrolases"/>
    <property type="match status" value="1"/>
</dbReference>
<dbReference type="PANTHER" id="PTHR11010:SF117">
    <property type="entry name" value="SERINE PROTEASE 16"/>
    <property type="match status" value="1"/>
</dbReference>
<evidence type="ECO:0000313" key="9">
    <source>
        <dbReference type="Proteomes" id="UP000332933"/>
    </source>
</evidence>
<dbReference type="InterPro" id="IPR042269">
    <property type="entry name" value="Ser_carbopepase_S28_SKS"/>
</dbReference>
<reference evidence="8 9" key="1">
    <citation type="submission" date="2019-03" db="EMBL/GenBank/DDBJ databases">
        <authorList>
            <person name="Gaulin E."/>
            <person name="Dumas B."/>
        </authorList>
    </citation>
    <scope>NUCLEOTIDE SEQUENCE [LARGE SCALE GENOMIC DNA]</scope>
    <source>
        <strain evidence="8">CBS 568.67</strain>
    </source>
</reference>
<dbReference type="PANTHER" id="PTHR11010">
    <property type="entry name" value="PROTEASE S28 PRO-X CARBOXYPEPTIDASE-RELATED"/>
    <property type="match status" value="1"/>
</dbReference>
<feature type="signal peptide" evidence="6">
    <location>
        <begin position="1"/>
        <end position="16"/>
    </location>
</feature>
<evidence type="ECO:0000256" key="3">
    <source>
        <dbReference type="ARBA" id="ARBA00022729"/>
    </source>
</evidence>
<evidence type="ECO:0000313" key="7">
    <source>
        <dbReference type="EMBL" id="KAF0716566.1"/>
    </source>
</evidence>
<organism evidence="8 9">
    <name type="scientific">Aphanomyces stellatus</name>
    <dbReference type="NCBI Taxonomy" id="120398"/>
    <lineage>
        <taxon>Eukaryota</taxon>
        <taxon>Sar</taxon>
        <taxon>Stramenopiles</taxon>
        <taxon>Oomycota</taxon>
        <taxon>Saprolegniomycetes</taxon>
        <taxon>Saprolegniales</taxon>
        <taxon>Verrucalvaceae</taxon>
        <taxon>Aphanomyces</taxon>
    </lineage>
</organism>
<dbReference type="InterPro" id="IPR029058">
    <property type="entry name" value="AB_hydrolase_fold"/>
</dbReference>
<dbReference type="Proteomes" id="UP000332933">
    <property type="component" value="Unassembled WGS sequence"/>
</dbReference>
<comment type="similarity">
    <text evidence="1">Belongs to the peptidase S28 family.</text>
</comment>
<evidence type="ECO:0000256" key="4">
    <source>
        <dbReference type="ARBA" id="ARBA00022801"/>
    </source>
</evidence>
<proteinExistence type="inferred from homology"/>
<evidence type="ECO:0000256" key="6">
    <source>
        <dbReference type="SAM" id="SignalP"/>
    </source>
</evidence>
<dbReference type="Pfam" id="PF05577">
    <property type="entry name" value="Peptidase_S28"/>
    <property type="match status" value="1"/>
</dbReference>
<dbReference type="EMBL" id="CAADRA010000387">
    <property type="protein sequence ID" value="VFT79967.1"/>
    <property type="molecule type" value="Genomic_DNA"/>
</dbReference>